<name>A0A7T3FY68_9EURY</name>
<organism evidence="1 2">
    <name type="scientific">Halosimplex litoreum</name>
    <dbReference type="NCBI Taxonomy" id="1198301"/>
    <lineage>
        <taxon>Archaea</taxon>
        <taxon>Methanobacteriati</taxon>
        <taxon>Methanobacteriota</taxon>
        <taxon>Stenosarchaea group</taxon>
        <taxon>Halobacteria</taxon>
        <taxon>Halobacteriales</taxon>
        <taxon>Haloarculaceae</taxon>
        <taxon>Halosimplex</taxon>
    </lineage>
</organism>
<dbReference type="AlphaFoldDB" id="A0A7T3FY68"/>
<dbReference type="EMBL" id="CP065856">
    <property type="protein sequence ID" value="QPV62861.1"/>
    <property type="molecule type" value="Genomic_DNA"/>
</dbReference>
<protein>
    <submittedName>
        <fullName evidence="1">Uncharacterized protein</fullName>
    </submittedName>
</protein>
<gene>
    <name evidence="1" type="ORF">I7X12_19425</name>
</gene>
<dbReference type="KEGG" id="hlt:I7X12_19425"/>
<dbReference type="RefSeq" id="WP_198061659.1">
    <property type="nucleotide sequence ID" value="NZ_CP065856.1"/>
</dbReference>
<keyword evidence="2" id="KW-1185">Reference proteome</keyword>
<sequence length="65" mass="6683">MSLSRDALLFGIALVLFGNWLQVYGLDATPFPHAGVVLAGLGFVGSVVSALHPDTADTSPTGDEP</sequence>
<accession>A0A7T3FY68</accession>
<dbReference type="GeneID" id="60590712"/>
<evidence type="ECO:0000313" key="2">
    <source>
        <dbReference type="Proteomes" id="UP000595001"/>
    </source>
</evidence>
<dbReference type="Proteomes" id="UP000595001">
    <property type="component" value="Chromosome"/>
</dbReference>
<evidence type="ECO:0000313" key="1">
    <source>
        <dbReference type="EMBL" id="QPV62861.1"/>
    </source>
</evidence>
<dbReference type="OrthoDB" id="381020at2157"/>
<proteinExistence type="predicted"/>
<reference evidence="1 2" key="1">
    <citation type="submission" date="2020-12" db="EMBL/GenBank/DDBJ databases">
        <title>Halosimplex halophilum sp. nov. and Halosimplex salinum sp. nov., two new members of the genus Halosimplex.</title>
        <authorList>
            <person name="Cui H.L."/>
        </authorList>
    </citation>
    <scope>NUCLEOTIDE SEQUENCE [LARGE SCALE GENOMIC DNA]</scope>
    <source>
        <strain evidence="1 2">YGH94</strain>
    </source>
</reference>